<evidence type="ECO:0000256" key="4">
    <source>
        <dbReference type="ARBA" id="ARBA00022692"/>
    </source>
</evidence>
<protein>
    <submittedName>
        <fullName evidence="9">Sulfonate transport system permease protein</fullName>
    </submittedName>
</protein>
<feature type="transmembrane region" description="Helical" evidence="7">
    <location>
        <begin position="204"/>
        <end position="225"/>
    </location>
</feature>
<feature type="transmembrane region" description="Helical" evidence="7">
    <location>
        <begin position="237"/>
        <end position="256"/>
    </location>
</feature>
<dbReference type="InterPro" id="IPR035906">
    <property type="entry name" value="MetI-like_sf"/>
</dbReference>
<dbReference type="Proteomes" id="UP000720595">
    <property type="component" value="Unassembled WGS sequence"/>
</dbReference>
<feature type="transmembrane region" description="Helical" evidence="7">
    <location>
        <begin position="123"/>
        <end position="154"/>
    </location>
</feature>
<keyword evidence="5 7" id="KW-1133">Transmembrane helix</keyword>
<comment type="subcellular location">
    <subcellularLocation>
        <location evidence="1 7">Cell membrane</location>
        <topology evidence="1 7">Multi-pass membrane protein</topology>
    </subcellularLocation>
</comment>
<accession>A0ABS2ML91</accession>
<dbReference type="PANTHER" id="PTHR30151">
    <property type="entry name" value="ALKANE SULFONATE ABC TRANSPORTER-RELATED, MEMBRANE SUBUNIT"/>
    <property type="match status" value="1"/>
</dbReference>
<keyword evidence="6 7" id="KW-0472">Membrane</keyword>
<keyword evidence="2 7" id="KW-0813">Transport</keyword>
<evidence type="ECO:0000256" key="3">
    <source>
        <dbReference type="ARBA" id="ARBA00022475"/>
    </source>
</evidence>
<dbReference type="Pfam" id="PF00528">
    <property type="entry name" value="BPD_transp_1"/>
    <property type="match status" value="1"/>
</dbReference>
<dbReference type="PROSITE" id="PS50928">
    <property type="entry name" value="ABC_TM1"/>
    <property type="match status" value="1"/>
</dbReference>
<evidence type="ECO:0000256" key="1">
    <source>
        <dbReference type="ARBA" id="ARBA00004651"/>
    </source>
</evidence>
<dbReference type="RefSeq" id="WP_239541139.1">
    <property type="nucleotide sequence ID" value="NZ_JAFBDH010000007.1"/>
</dbReference>
<dbReference type="InterPro" id="IPR000515">
    <property type="entry name" value="MetI-like"/>
</dbReference>
<evidence type="ECO:0000256" key="6">
    <source>
        <dbReference type="ARBA" id="ARBA00023136"/>
    </source>
</evidence>
<evidence type="ECO:0000313" key="9">
    <source>
        <dbReference type="EMBL" id="MBM7550786.1"/>
    </source>
</evidence>
<reference evidence="9 10" key="1">
    <citation type="submission" date="2021-01" db="EMBL/GenBank/DDBJ databases">
        <title>Genomic Encyclopedia of Type Strains, Phase IV (KMG-IV): sequencing the most valuable type-strain genomes for metagenomic binning, comparative biology and taxonomic classification.</title>
        <authorList>
            <person name="Goeker M."/>
        </authorList>
    </citation>
    <scope>NUCLEOTIDE SEQUENCE [LARGE SCALE GENOMIC DNA]</scope>
    <source>
        <strain evidence="9 10">DSM 21461</strain>
    </source>
</reference>
<keyword evidence="10" id="KW-1185">Reference proteome</keyword>
<feature type="transmembrane region" description="Helical" evidence="7">
    <location>
        <begin position="82"/>
        <end position="102"/>
    </location>
</feature>
<dbReference type="PANTHER" id="PTHR30151:SF38">
    <property type="entry name" value="ALIPHATIC SULFONATES TRANSPORT PERMEASE PROTEIN SSUC-RELATED"/>
    <property type="match status" value="1"/>
</dbReference>
<evidence type="ECO:0000313" key="10">
    <source>
        <dbReference type="Proteomes" id="UP000720595"/>
    </source>
</evidence>
<dbReference type="EMBL" id="JAFBDH010000007">
    <property type="protein sequence ID" value="MBM7550786.1"/>
    <property type="molecule type" value="Genomic_DNA"/>
</dbReference>
<organism evidence="9 10">
    <name type="scientific">Peptoniphilus gorbachii</name>
    <dbReference type="NCBI Taxonomy" id="411567"/>
    <lineage>
        <taxon>Bacteria</taxon>
        <taxon>Bacillati</taxon>
        <taxon>Bacillota</taxon>
        <taxon>Tissierellia</taxon>
        <taxon>Tissierellales</taxon>
        <taxon>Peptoniphilaceae</taxon>
        <taxon>Peptoniphilus</taxon>
    </lineage>
</organism>
<evidence type="ECO:0000256" key="5">
    <source>
        <dbReference type="ARBA" id="ARBA00022989"/>
    </source>
</evidence>
<proteinExistence type="inferred from homology"/>
<dbReference type="SUPFAM" id="SSF161098">
    <property type="entry name" value="MetI-like"/>
    <property type="match status" value="1"/>
</dbReference>
<keyword evidence="3" id="KW-1003">Cell membrane</keyword>
<keyword evidence="4 7" id="KW-0812">Transmembrane</keyword>
<evidence type="ECO:0000256" key="7">
    <source>
        <dbReference type="RuleBase" id="RU363032"/>
    </source>
</evidence>
<name>A0ABS2ML91_9FIRM</name>
<gene>
    <name evidence="9" type="ORF">JOD41_001528</name>
</gene>
<comment type="caution">
    <text evidence="9">The sequence shown here is derived from an EMBL/GenBank/DDBJ whole genome shotgun (WGS) entry which is preliminary data.</text>
</comment>
<comment type="similarity">
    <text evidence="7">Belongs to the binding-protein-dependent transport system permease family.</text>
</comment>
<dbReference type="Gene3D" id="1.10.3720.10">
    <property type="entry name" value="MetI-like"/>
    <property type="match status" value="1"/>
</dbReference>
<feature type="transmembrane region" description="Helical" evidence="7">
    <location>
        <begin position="28"/>
        <end position="47"/>
    </location>
</feature>
<feature type="domain" description="ABC transmembrane type-1" evidence="8">
    <location>
        <begin position="71"/>
        <end position="255"/>
    </location>
</feature>
<evidence type="ECO:0000259" key="8">
    <source>
        <dbReference type="PROSITE" id="PS50928"/>
    </source>
</evidence>
<evidence type="ECO:0000256" key="2">
    <source>
        <dbReference type="ARBA" id="ARBA00022448"/>
    </source>
</evidence>
<sequence length="274" mass="30822">MIKIIKSVNLVRACGDVRCENGKKFKKILIFIIILIIWQILSKLNIWSDYILPSPERVLLTAREMFLDGSILIDTLISIKRVLIGFSISFILSILFASLFIIHPETSIYFEGIFGFIKNVPPLSLVPILILWVGIGEGTKIVIIILASFFPLFLNIQKGFMVVDPNLLEVGDIFGYNKYEKFLKISLPSALKDIFVGMRIALGYSFRAIIAAEMIAASSGLGYMINFARQMSRIDKVIVGIIMIGFVGYLTDFIFVKLASKCLKGDSLNEWYNS</sequence>